<proteinExistence type="predicted"/>
<dbReference type="EMBL" id="ATMT01000030">
    <property type="protein sequence ID" value="EPY07791.1"/>
    <property type="molecule type" value="Genomic_DNA"/>
</dbReference>
<reference evidence="2 3" key="1">
    <citation type="submission" date="2013-05" db="EMBL/GenBank/DDBJ databases">
        <authorList>
            <person name="Strain E.A."/>
            <person name="Brown E."/>
            <person name="Allard M.W."/>
            <person name="Luo Y.L."/>
        </authorList>
    </citation>
    <scope>NUCLEOTIDE SEQUENCE [LARGE SCALE GENOMIC DNA]</scope>
    <source>
        <strain evidence="2 3">TS-15</strain>
    </source>
</reference>
<evidence type="ECO:0000256" key="1">
    <source>
        <dbReference type="SAM" id="MobiDB-lite"/>
    </source>
</evidence>
<feature type="region of interest" description="Disordered" evidence="1">
    <location>
        <begin position="61"/>
        <end position="85"/>
    </location>
</feature>
<evidence type="ECO:0000313" key="2">
    <source>
        <dbReference type="EMBL" id="EPY07791.1"/>
    </source>
</evidence>
<sequence>MKTAGYKTMPASSRAVIKVFQPSIQRIYQPNIQLISSHVPDRLPEIRQVIMLSYRKRKDSENRQRMFTGNIPQIGRPPECRHASNSSIDGKPFPMFLLYSHLFGKIFKFD</sequence>
<evidence type="ECO:0000313" key="3">
    <source>
        <dbReference type="Proteomes" id="UP000015344"/>
    </source>
</evidence>
<comment type="caution">
    <text evidence="2">The sequence shown here is derived from an EMBL/GenBank/DDBJ whole genome shotgun (WGS) entry which is preliminary data.</text>
</comment>
<organism evidence="2 3">
    <name type="scientific">Paenibacillus alvei TS-15</name>
    <dbReference type="NCBI Taxonomy" id="1117108"/>
    <lineage>
        <taxon>Bacteria</taxon>
        <taxon>Bacillati</taxon>
        <taxon>Bacillota</taxon>
        <taxon>Bacilli</taxon>
        <taxon>Bacillales</taxon>
        <taxon>Paenibacillaceae</taxon>
        <taxon>Paenibacillus</taxon>
    </lineage>
</organism>
<accession>S9TZZ0</accession>
<dbReference type="AlphaFoldDB" id="S9TZZ0"/>
<dbReference type="Proteomes" id="UP000015344">
    <property type="component" value="Unassembled WGS sequence"/>
</dbReference>
<gene>
    <name evidence="2" type="ORF">PAALTS15_08074</name>
</gene>
<name>S9TZZ0_PAEAL</name>
<protein>
    <submittedName>
        <fullName evidence="2">Uncharacterized protein</fullName>
    </submittedName>
</protein>